<keyword evidence="4" id="KW-0326">Glycosidase</keyword>
<gene>
    <name evidence="8" type="ORF">CB0940_11519</name>
    <name evidence="9" type="ORF">RHO25_013053</name>
</gene>
<evidence type="ECO:0000256" key="2">
    <source>
        <dbReference type="ARBA" id="ARBA00022729"/>
    </source>
</evidence>
<keyword evidence="3 4" id="KW-0378">Hydrolase</keyword>
<evidence type="ECO:0000313" key="11">
    <source>
        <dbReference type="Proteomes" id="UP001302367"/>
    </source>
</evidence>
<dbReference type="EMBL" id="LKMD01000107">
    <property type="protein sequence ID" value="PIA90927.1"/>
    <property type="molecule type" value="Genomic_DNA"/>
</dbReference>
<dbReference type="Pfam" id="PF02055">
    <property type="entry name" value="Glyco_hydro_30"/>
    <property type="match status" value="1"/>
</dbReference>
<dbReference type="Gene3D" id="3.20.20.80">
    <property type="entry name" value="Glycosidases"/>
    <property type="match status" value="1"/>
</dbReference>
<reference evidence="9 11" key="2">
    <citation type="submission" date="2023-09" db="EMBL/GenBank/DDBJ databases">
        <title>Complete-Gapless Cercospora beticola genome.</title>
        <authorList>
            <person name="Wyatt N.A."/>
            <person name="Spanner R.E."/>
            <person name="Bolton M.D."/>
        </authorList>
    </citation>
    <scope>NUCLEOTIDE SEQUENCE [LARGE SCALE GENOMIC DNA]</scope>
    <source>
        <strain evidence="9">Cb09-40</strain>
    </source>
</reference>
<evidence type="ECO:0000313" key="8">
    <source>
        <dbReference type="EMBL" id="PIA90927.1"/>
    </source>
</evidence>
<dbReference type="Gene3D" id="2.60.40.1180">
    <property type="entry name" value="Golgi alpha-mannosidase II"/>
    <property type="match status" value="1"/>
</dbReference>
<dbReference type="Proteomes" id="UP000230605">
    <property type="component" value="Chromosome 9"/>
</dbReference>
<dbReference type="PANTHER" id="PTHR11069">
    <property type="entry name" value="GLUCOSYLCERAMIDASE"/>
    <property type="match status" value="1"/>
</dbReference>
<evidence type="ECO:0000256" key="1">
    <source>
        <dbReference type="ARBA" id="ARBA00005382"/>
    </source>
</evidence>
<dbReference type="InterPro" id="IPR017853">
    <property type="entry name" value="GH"/>
</dbReference>
<evidence type="ECO:0008006" key="12">
    <source>
        <dbReference type="Google" id="ProtNLM"/>
    </source>
</evidence>
<evidence type="ECO:0000256" key="5">
    <source>
        <dbReference type="SAM" id="SignalP"/>
    </source>
</evidence>
<dbReference type="Pfam" id="PF17189">
    <property type="entry name" value="Glyco_hydro_30C"/>
    <property type="match status" value="1"/>
</dbReference>
<keyword evidence="2 5" id="KW-0732">Signal</keyword>
<feature type="domain" description="Glycosyl hydrolase family 30 TIM-barrel" evidence="6">
    <location>
        <begin position="57"/>
        <end position="215"/>
    </location>
</feature>
<dbReference type="InterPro" id="IPR001139">
    <property type="entry name" value="Glyco_hydro_30"/>
</dbReference>
<comment type="similarity">
    <text evidence="1 4">Belongs to the glycosyl hydrolase 30 family.</text>
</comment>
<protein>
    <recommendedName>
        <fullName evidence="12">Glycoside hydrolase</fullName>
    </recommendedName>
</protein>
<organism evidence="8 10">
    <name type="scientific">Cercospora beticola</name>
    <name type="common">Sugarbeet leaf spot fungus</name>
    <dbReference type="NCBI Taxonomy" id="122368"/>
    <lineage>
        <taxon>Eukaryota</taxon>
        <taxon>Fungi</taxon>
        <taxon>Dikarya</taxon>
        <taxon>Ascomycota</taxon>
        <taxon>Pezizomycotina</taxon>
        <taxon>Dothideomycetes</taxon>
        <taxon>Dothideomycetidae</taxon>
        <taxon>Mycosphaerellales</taxon>
        <taxon>Mycosphaerellaceae</taxon>
        <taxon>Cercospora</taxon>
    </lineage>
</organism>
<evidence type="ECO:0000313" key="10">
    <source>
        <dbReference type="Proteomes" id="UP000230605"/>
    </source>
</evidence>
<evidence type="ECO:0000256" key="3">
    <source>
        <dbReference type="ARBA" id="ARBA00022801"/>
    </source>
</evidence>
<dbReference type="InterPro" id="IPR033452">
    <property type="entry name" value="GH30_C"/>
</dbReference>
<dbReference type="OrthoDB" id="2012278at2759"/>
<reference evidence="8 10" key="1">
    <citation type="submission" date="2015-10" db="EMBL/GenBank/DDBJ databases">
        <title>The cercosporin biosynthetic gene cluster was horizontally transferred to several fungal lineages and shown to be expanded in Cercospora beticola based on microsynteny with recipient genomes.</title>
        <authorList>
            <person name="De Jonge R."/>
            <person name="Ebert M.K."/>
            <person name="Suttle J.C."/>
            <person name="Jurick Ii W.M."/>
            <person name="Secor G.A."/>
            <person name="Thomma B.P."/>
            <person name="Van De Peer Y."/>
            <person name="Bolton M.D."/>
        </authorList>
    </citation>
    <scope>NUCLEOTIDE SEQUENCE [LARGE SCALE GENOMIC DNA]</scope>
    <source>
        <strain evidence="8 10">09-40</strain>
    </source>
</reference>
<feature type="signal peptide" evidence="5">
    <location>
        <begin position="1"/>
        <end position="16"/>
    </location>
</feature>
<dbReference type="InterPro" id="IPR013780">
    <property type="entry name" value="Glyco_hydro_b"/>
</dbReference>
<evidence type="ECO:0000259" key="7">
    <source>
        <dbReference type="Pfam" id="PF17189"/>
    </source>
</evidence>
<keyword evidence="11" id="KW-1185">Reference proteome</keyword>
<evidence type="ECO:0000259" key="6">
    <source>
        <dbReference type="Pfam" id="PF02055"/>
    </source>
</evidence>
<dbReference type="Proteomes" id="UP001302367">
    <property type="component" value="Chromosome 9"/>
</dbReference>
<dbReference type="GO" id="GO:0016020">
    <property type="term" value="C:membrane"/>
    <property type="evidence" value="ECO:0007669"/>
    <property type="project" value="GOC"/>
</dbReference>
<dbReference type="EMBL" id="CP134192">
    <property type="protein sequence ID" value="WPB08387.1"/>
    <property type="molecule type" value="Genomic_DNA"/>
</dbReference>
<dbReference type="GO" id="GO:0004348">
    <property type="term" value="F:glucosylceramidase activity"/>
    <property type="evidence" value="ECO:0007669"/>
    <property type="project" value="InterPro"/>
</dbReference>
<dbReference type="SUPFAM" id="SSF51445">
    <property type="entry name" value="(Trans)glycosidases"/>
    <property type="match status" value="1"/>
</dbReference>
<evidence type="ECO:0000313" key="9">
    <source>
        <dbReference type="EMBL" id="WPB08387.1"/>
    </source>
</evidence>
<feature type="domain" description="Glycosyl hydrolase family 30 beta sandwich" evidence="7">
    <location>
        <begin position="386"/>
        <end position="475"/>
    </location>
</feature>
<accession>A0A2G5HEG4</accession>
<feature type="chain" id="PRO_5013848522" description="Glycoside hydrolase" evidence="5">
    <location>
        <begin position="17"/>
        <end position="480"/>
    </location>
</feature>
<dbReference type="PANTHER" id="PTHR11069:SF23">
    <property type="entry name" value="LYSOSOMAL ACID GLUCOSYLCERAMIDASE"/>
    <property type="match status" value="1"/>
</dbReference>
<dbReference type="GO" id="GO:0006680">
    <property type="term" value="P:glucosylceramide catabolic process"/>
    <property type="evidence" value="ECO:0007669"/>
    <property type="project" value="TreeGrafter"/>
</dbReference>
<name>A0A2G5HEG4_CERBT</name>
<sequence>MKLLVSLVGAAAAVSAQTGYDNSSYGNTSPNSRDLTFQAKISIDVATRYQTMVGGGCSGAFGAACTTNTLSAADQQAVVETLFSENIGALSILRNLIGSSQAATILPSCPATPDGPFNYTFPANNDSCQLTLAQTAVKYNPDLFLYADAWSAPGCFKTTGLEAGGGYLCGVRRSNCTHDWREAYANYLIEYVKLYQQRGINVSLLGAYNEPDFNPFTYSAMLSDGYQAYDFLSVFYPLVKKAFPNLAVSCCDSTGARQQRDLLYELGRLPGGLDLFDYNTYHNYQSSIKRPFGDLLHGQPTIETEWSDGGSTWTSTWDISGNNFEGFQWAIYMHNAFRNNVAGWSHWWCTWTSPSDASLILVNGTSYQVSARLWAFAGYFRFARPGAVRVEAQSDVEEVYVTAWENRNGSLAIPIVNAAHYAYSVEVDLKGLGMGVNRGVAYLTDNGHNVTLAGEFEVEEGGFRAVVEPRSMKTFFLDRR</sequence>
<evidence type="ECO:0000256" key="4">
    <source>
        <dbReference type="RuleBase" id="RU361188"/>
    </source>
</evidence>
<proteinExistence type="inferred from homology"/>
<dbReference type="InterPro" id="IPR033453">
    <property type="entry name" value="Glyco_hydro_30_TIM-barrel"/>
</dbReference>
<dbReference type="AlphaFoldDB" id="A0A2G5HEG4"/>